<organism evidence="2 3">
    <name type="scientific">Bursaphelenchus okinawaensis</name>
    <dbReference type="NCBI Taxonomy" id="465554"/>
    <lineage>
        <taxon>Eukaryota</taxon>
        <taxon>Metazoa</taxon>
        <taxon>Ecdysozoa</taxon>
        <taxon>Nematoda</taxon>
        <taxon>Chromadorea</taxon>
        <taxon>Rhabditida</taxon>
        <taxon>Tylenchina</taxon>
        <taxon>Tylenchomorpha</taxon>
        <taxon>Aphelenchoidea</taxon>
        <taxon>Aphelenchoididae</taxon>
        <taxon>Bursaphelenchus</taxon>
    </lineage>
</organism>
<name>A0A811KB99_9BILA</name>
<dbReference type="Proteomes" id="UP000783686">
    <property type="component" value="Unassembled WGS sequence"/>
</dbReference>
<reference evidence="2" key="1">
    <citation type="submission" date="2020-09" db="EMBL/GenBank/DDBJ databases">
        <authorList>
            <person name="Kikuchi T."/>
        </authorList>
    </citation>
    <scope>NUCLEOTIDE SEQUENCE</scope>
    <source>
        <strain evidence="2">SH1</strain>
    </source>
</reference>
<gene>
    <name evidence="2" type="ORF">BOKJ2_LOCUS4451</name>
</gene>
<dbReference type="EMBL" id="CAJFCW020000002">
    <property type="protein sequence ID" value="CAG9097093.1"/>
    <property type="molecule type" value="Genomic_DNA"/>
</dbReference>
<sequence length="109" mass="11498">MATANTTQPLSPFLNAAFARTTTSQNSPSTPNPVPTSNFQNFNLNSLFSPATSSSPYAMSPLMQQFMKSVQYGASPSGVHESESRASSTSMSMNPASPGAAAKSQFLHF</sequence>
<feature type="region of interest" description="Disordered" evidence="1">
    <location>
        <begin position="72"/>
        <end position="109"/>
    </location>
</feature>
<proteinExistence type="predicted"/>
<dbReference type="Proteomes" id="UP000614601">
    <property type="component" value="Unassembled WGS sequence"/>
</dbReference>
<dbReference type="AlphaFoldDB" id="A0A811KB99"/>
<evidence type="ECO:0000313" key="2">
    <source>
        <dbReference type="EMBL" id="CAD5212650.1"/>
    </source>
</evidence>
<evidence type="ECO:0000313" key="3">
    <source>
        <dbReference type="Proteomes" id="UP000614601"/>
    </source>
</evidence>
<accession>A0A811KB99</accession>
<dbReference type="EMBL" id="CAJFDH010000002">
    <property type="protein sequence ID" value="CAD5212650.1"/>
    <property type="molecule type" value="Genomic_DNA"/>
</dbReference>
<comment type="caution">
    <text evidence="2">The sequence shown here is derived from an EMBL/GenBank/DDBJ whole genome shotgun (WGS) entry which is preliminary data.</text>
</comment>
<evidence type="ECO:0000256" key="1">
    <source>
        <dbReference type="SAM" id="MobiDB-lite"/>
    </source>
</evidence>
<protein>
    <submittedName>
        <fullName evidence="2">Uncharacterized protein</fullName>
    </submittedName>
</protein>
<keyword evidence="3" id="KW-1185">Reference proteome</keyword>